<gene>
    <name evidence="3" type="ORF">SGUI_1195</name>
</gene>
<evidence type="ECO:0000256" key="2">
    <source>
        <dbReference type="SAM" id="MobiDB-lite"/>
    </source>
</evidence>
<feature type="region of interest" description="Disordered" evidence="2">
    <location>
        <begin position="8"/>
        <end position="31"/>
    </location>
</feature>
<dbReference type="PANTHER" id="PTHR20935:SF1">
    <property type="entry name" value="SLL1549 PROTEIN"/>
    <property type="match status" value="1"/>
</dbReference>
<reference evidence="3 4" key="1">
    <citation type="submission" date="2016-03" db="EMBL/GenBank/DDBJ databases">
        <title>Shallow-sea hydrothermal system.</title>
        <authorList>
            <person name="Tang K."/>
        </authorList>
    </citation>
    <scope>NUCLEOTIDE SEQUENCE [LARGE SCALE GENOMIC DNA]</scope>
    <source>
        <strain evidence="3 4">JLT9</strain>
    </source>
</reference>
<evidence type="ECO:0000256" key="1">
    <source>
        <dbReference type="ARBA" id="ARBA00022801"/>
    </source>
</evidence>
<dbReference type="KEGG" id="serj:SGUI_1195"/>
<dbReference type="RefSeq" id="WP_066637566.1">
    <property type="nucleotide sequence ID" value="NZ_CP014989.1"/>
</dbReference>
<feature type="compositionally biased region" description="Basic and acidic residues" evidence="2">
    <location>
        <begin position="21"/>
        <end position="31"/>
    </location>
</feature>
<dbReference type="OrthoDB" id="9810154at2"/>
<protein>
    <submittedName>
        <fullName evidence="3">Phosphohistidine phosphatase SixA</fullName>
    </submittedName>
</protein>
<dbReference type="STRING" id="1758689.SGUI_1195"/>
<dbReference type="Gene3D" id="3.40.50.1240">
    <property type="entry name" value="Phosphoglycerate mutase-like"/>
    <property type="match status" value="1"/>
</dbReference>
<accession>A0A1B1NAZ4</accession>
<dbReference type="Pfam" id="PF00300">
    <property type="entry name" value="His_Phos_1"/>
    <property type="match status" value="1"/>
</dbReference>
<dbReference type="PANTHER" id="PTHR20935">
    <property type="entry name" value="PHOSPHOGLYCERATE MUTASE-RELATED"/>
    <property type="match status" value="1"/>
</dbReference>
<keyword evidence="1" id="KW-0378">Hydrolase</keyword>
<dbReference type="InterPro" id="IPR013078">
    <property type="entry name" value="His_Pase_superF_clade-1"/>
</dbReference>
<name>A0A1B1NAZ4_9MICO</name>
<keyword evidence="4" id="KW-1185">Reference proteome</keyword>
<dbReference type="CDD" id="cd07067">
    <property type="entry name" value="HP_PGM_like"/>
    <property type="match status" value="1"/>
</dbReference>
<dbReference type="InterPro" id="IPR051021">
    <property type="entry name" value="Mito_Ser/Thr_phosphatase"/>
</dbReference>
<dbReference type="GO" id="GO:0016787">
    <property type="term" value="F:hydrolase activity"/>
    <property type="evidence" value="ECO:0007669"/>
    <property type="project" value="UniProtKB-KW"/>
</dbReference>
<sequence length="172" mass="18479">MRTLVLVRHAKAEPTAPGPGGDHERRLEPRGRRDATVLGQTLREVGLAPDLAVVSTGVRAVQTLEAMLEEGGVETWPARRVYDGGVDGVLEAVREVPDHVDILWVVGHEPVMSTTAWELADEEARGIPPVLREEMSGGMPTATAAVLELDLPWSEVALGCARLVGRHTGRSS</sequence>
<dbReference type="InterPro" id="IPR029033">
    <property type="entry name" value="His_PPase_superfam"/>
</dbReference>
<evidence type="ECO:0000313" key="3">
    <source>
        <dbReference type="EMBL" id="ANS78591.1"/>
    </source>
</evidence>
<dbReference type="Proteomes" id="UP000092482">
    <property type="component" value="Chromosome"/>
</dbReference>
<evidence type="ECO:0000313" key="4">
    <source>
        <dbReference type="Proteomes" id="UP000092482"/>
    </source>
</evidence>
<dbReference type="EMBL" id="CP014989">
    <property type="protein sequence ID" value="ANS78591.1"/>
    <property type="molecule type" value="Genomic_DNA"/>
</dbReference>
<dbReference type="SUPFAM" id="SSF53254">
    <property type="entry name" value="Phosphoglycerate mutase-like"/>
    <property type="match status" value="1"/>
</dbReference>
<dbReference type="AlphaFoldDB" id="A0A1B1NAZ4"/>
<organism evidence="3 4">
    <name type="scientific">Serinicoccus hydrothermalis</name>
    <dbReference type="NCBI Taxonomy" id="1758689"/>
    <lineage>
        <taxon>Bacteria</taxon>
        <taxon>Bacillati</taxon>
        <taxon>Actinomycetota</taxon>
        <taxon>Actinomycetes</taxon>
        <taxon>Micrococcales</taxon>
        <taxon>Ornithinimicrobiaceae</taxon>
        <taxon>Serinicoccus</taxon>
    </lineage>
</organism>
<proteinExistence type="predicted"/>
<dbReference type="SMART" id="SM00855">
    <property type="entry name" value="PGAM"/>
    <property type="match status" value="1"/>
</dbReference>